<dbReference type="GO" id="GO:0006355">
    <property type="term" value="P:regulation of DNA-templated transcription"/>
    <property type="evidence" value="ECO:0007669"/>
    <property type="project" value="InterPro"/>
</dbReference>
<keyword evidence="7" id="KW-0804">Transcription</keyword>
<evidence type="ECO:0000256" key="5">
    <source>
        <dbReference type="ARBA" id="ARBA00022990"/>
    </source>
</evidence>
<evidence type="ECO:0000256" key="8">
    <source>
        <dbReference type="ARBA" id="ARBA00023242"/>
    </source>
</evidence>
<dbReference type="PANTHER" id="PTHR31571">
    <property type="entry name" value="ALTERED INHERITANCE OF MITOCHONDRIA PROTEIN 6"/>
    <property type="match status" value="1"/>
</dbReference>
<gene>
    <name evidence="10" type="ORF">WICMUC_001040</name>
</gene>
<evidence type="ECO:0000256" key="2">
    <source>
        <dbReference type="ARBA" id="ARBA00013184"/>
    </source>
</evidence>
<keyword evidence="11" id="KW-1185">Reference proteome</keyword>
<keyword evidence="6" id="KW-0805">Transcription regulation</keyword>
<comment type="catalytic activity">
    <reaction evidence="9">
        <text>L-lysyl-[histone] + acetyl-CoA = N(6)-acetyl-L-lysyl-[histone] + CoA + H(+)</text>
        <dbReference type="Rhea" id="RHEA:21992"/>
        <dbReference type="Rhea" id="RHEA-COMP:9845"/>
        <dbReference type="Rhea" id="RHEA-COMP:11338"/>
        <dbReference type="ChEBI" id="CHEBI:15378"/>
        <dbReference type="ChEBI" id="CHEBI:29969"/>
        <dbReference type="ChEBI" id="CHEBI:57287"/>
        <dbReference type="ChEBI" id="CHEBI:57288"/>
        <dbReference type="ChEBI" id="CHEBI:61930"/>
        <dbReference type="EC" id="2.3.1.48"/>
    </reaction>
    <physiologicalReaction direction="left-to-right" evidence="9">
        <dbReference type="Rhea" id="RHEA:21993"/>
    </physiologicalReaction>
</comment>
<dbReference type="PANTHER" id="PTHR31571:SF2">
    <property type="entry name" value="HISTONE ACETYLTRANSFERASE RTT109"/>
    <property type="match status" value="1"/>
</dbReference>
<proteinExistence type="predicted"/>
<sequence length="426" mass="49385">MTTLKSRLSKILPLGKKFEIIHLQSNPRETHPIITQNPSTHLDLKTIKVEHFITLAQDEVIFFGLEIFKYITINYEGDTTEVLLFVSKADTNGYNESKVRMGAITQEILDYLLKIPIEYYLKEIIPKQNKLLNDGNSITKFTSTKDSLQILINRQREKKTVPNKIKAYKILNYPQNIVYKISLFTRAEGQYLFPNSSENSKKHILSGEGLSQWWLGLLDNILLINFDPSKTTAKVKIPSEENRVLKRYIEPLKFSKWSIGDIFNNGTNDQDIAVFKIPLFPDDPKARFLEHLVVENRIKRVSLKQFWQELQIRQEFRLGATVSIVGIEGYLKPYLKDDISIVEEIIKTPYRNFKQLKSYIVGEDYTDIEGAIEAYKNIKTYLKENLKKDLDSTIGEFVLTKSKKIEVNTLTVNNLSTLVRKKQKNK</sequence>
<evidence type="ECO:0000313" key="11">
    <source>
        <dbReference type="Proteomes" id="UP000769528"/>
    </source>
</evidence>
<protein>
    <recommendedName>
        <fullName evidence="2">histone acetyltransferase</fullName>
        <ecNumber evidence="2">2.3.1.48</ecNumber>
    </recommendedName>
</protein>
<evidence type="ECO:0000256" key="4">
    <source>
        <dbReference type="ARBA" id="ARBA00022763"/>
    </source>
</evidence>
<keyword evidence="4" id="KW-0227">DNA damage</keyword>
<evidence type="ECO:0000256" key="3">
    <source>
        <dbReference type="ARBA" id="ARBA00022679"/>
    </source>
</evidence>
<comment type="caution">
    <text evidence="10">The sequence shown here is derived from an EMBL/GenBank/DDBJ whole genome shotgun (WGS) entry which is preliminary data.</text>
</comment>
<name>A0A9P8PY02_9ASCO</name>
<evidence type="ECO:0000256" key="6">
    <source>
        <dbReference type="ARBA" id="ARBA00023015"/>
    </source>
</evidence>
<evidence type="ECO:0000313" key="10">
    <source>
        <dbReference type="EMBL" id="KAH3679359.1"/>
    </source>
</evidence>
<dbReference type="GO" id="GO:0032931">
    <property type="term" value="F:histone H3K56 acetyltransferase activity"/>
    <property type="evidence" value="ECO:0007669"/>
    <property type="project" value="TreeGrafter"/>
</dbReference>
<dbReference type="Proteomes" id="UP000769528">
    <property type="component" value="Unassembled WGS sequence"/>
</dbReference>
<reference evidence="10" key="2">
    <citation type="submission" date="2021-01" db="EMBL/GenBank/DDBJ databases">
        <authorList>
            <person name="Schikora-Tamarit M.A."/>
        </authorList>
    </citation>
    <scope>NUCLEOTIDE SEQUENCE</scope>
    <source>
        <strain evidence="10">CBS6341</strain>
    </source>
</reference>
<accession>A0A9P8PY02</accession>
<dbReference type="GO" id="GO:0006974">
    <property type="term" value="P:DNA damage response"/>
    <property type="evidence" value="ECO:0007669"/>
    <property type="project" value="UniProtKB-KW"/>
</dbReference>
<evidence type="ECO:0000256" key="9">
    <source>
        <dbReference type="ARBA" id="ARBA00048940"/>
    </source>
</evidence>
<dbReference type="GO" id="GO:0005634">
    <property type="term" value="C:nucleus"/>
    <property type="evidence" value="ECO:0007669"/>
    <property type="project" value="UniProtKB-SubCell"/>
</dbReference>
<dbReference type="InterPro" id="IPR013178">
    <property type="entry name" value="Histone_AcTrfase_Rtt109/CBP"/>
</dbReference>
<evidence type="ECO:0000256" key="1">
    <source>
        <dbReference type="ARBA" id="ARBA00004123"/>
    </source>
</evidence>
<organism evidence="10 11">
    <name type="scientific">Wickerhamomyces mucosus</name>
    <dbReference type="NCBI Taxonomy" id="1378264"/>
    <lineage>
        <taxon>Eukaryota</taxon>
        <taxon>Fungi</taxon>
        <taxon>Dikarya</taxon>
        <taxon>Ascomycota</taxon>
        <taxon>Saccharomycotina</taxon>
        <taxon>Saccharomycetes</taxon>
        <taxon>Phaffomycetales</taxon>
        <taxon>Wickerhamomycetaceae</taxon>
        <taxon>Wickerhamomyces</taxon>
    </lineage>
</organism>
<evidence type="ECO:0000256" key="7">
    <source>
        <dbReference type="ARBA" id="ARBA00023163"/>
    </source>
</evidence>
<dbReference type="InterPro" id="IPR051236">
    <property type="entry name" value="HAT_RTT109-like"/>
</dbReference>
<dbReference type="PROSITE" id="PS51728">
    <property type="entry name" value="RTT109_HAT"/>
    <property type="match status" value="1"/>
</dbReference>
<dbReference type="SMART" id="SM01250">
    <property type="entry name" value="KAT11"/>
    <property type="match status" value="1"/>
</dbReference>
<comment type="subcellular location">
    <subcellularLocation>
        <location evidence="1">Nucleus</location>
    </subcellularLocation>
</comment>
<dbReference type="EMBL" id="JAEUBF010000320">
    <property type="protein sequence ID" value="KAH3679359.1"/>
    <property type="molecule type" value="Genomic_DNA"/>
</dbReference>
<dbReference type="AlphaFoldDB" id="A0A9P8PY02"/>
<dbReference type="Pfam" id="PF08214">
    <property type="entry name" value="HAT_KAT11"/>
    <property type="match status" value="1"/>
</dbReference>
<dbReference type="EC" id="2.3.1.48" evidence="2"/>
<keyword evidence="3" id="KW-0808">Transferase</keyword>
<dbReference type="OrthoDB" id="3361892at2759"/>
<keyword evidence="8" id="KW-0539">Nucleus</keyword>
<reference evidence="10" key="1">
    <citation type="journal article" date="2021" name="Open Biol.">
        <title>Shared evolutionary footprints suggest mitochondrial oxidative damage underlies multiple complex I losses in fungi.</title>
        <authorList>
            <person name="Schikora-Tamarit M.A."/>
            <person name="Marcet-Houben M."/>
            <person name="Nosek J."/>
            <person name="Gabaldon T."/>
        </authorList>
    </citation>
    <scope>NUCLEOTIDE SEQUENCE</scope>
    <source>
        <strain evidence="10">CBS6341</strain>
    </source>
</reference>
<dbReference type="InterPro" id="IPR016849">
    <property type="entry name" value="Rtt109"/>
</dbReference>
<keyword evidence="5" id="KW-0007">Acetylation</keyword>